<dbReference type="GO" id="GO:0009003">
    <property type="term" value="F:signal peptidase activity"/>
    <property type="evidence" value="ECO:0007669"/>
    <property type="project" value="UniProtKB-EC"/>
</dbReference>
<evidence type="ECO:0000256" key="1">
    <source>
        <dbReference type="NCBIfam" id="TIGR02228"/>
    </source>
</evidence>
<reference evidence="2" key="1">
    <citation type="submission" date="2021-01" db="EMBL/GenBank/DDBJ databases">
        <title>Draft genome sequence of Acholeplasmataceae bacterium strain Mahy22.</title>
        <authorList>
            <person name="Watanabe M."/>
            <person name="Kojima H."/>
            <person name="Fukui M."/>
        </authorList>
    </citation>
    <scope>NUCLEOTIDE SEQUENCE</scope>
    <source>
        <strain evidence="2">Mahy22</strain>
    </source>
</reference>
<dbReference type="InterPro" id="IPR001733">
    <property type="entry name" value="Peptidase_S26B"/>
</dbReference>
<dbReference type="RefSeq" id="WP_176238934.1">
    <property type="nucleotide sequence ID" value="NZ_AP024412.1"/>
</dbReference>
<dbReference type="NCBIfam" id="TIGR02228">
    <property type="entry name" value="sigpep_I_arch"/>
    <property type="match status" value="1"/>
</dbReference>
<dbReference type="KEGG" id="manr:MPAN_011370"/>
<dbReference type="EMBL" id="AP024412">
    <property type="protein sequence ID" value="BCR36244.1"/>
    <property type="molecule type" value="Genomic_DNA"/>
</dbReference>
<accession>A0A7U9THR2</accession>
<dbReference type="GO" id="GO:0016020">
    <property type="term" value="C:membrane"/>
    <property type="evidence" value="ECO:0007669"/>
    <property type="project" value="UniProtKB-UniRule"/>
</dbReference>
<keyword evidence="3" id="KW-1185">Reference proteome</keyword>
<dbReference type="CDD" id="cd06530">
    <property type="entry name" value="S26_SPase_I"/>
    <property type="match status" value="1"/>
</dbReference>
<dbReference type="GO" id="GO:0004252">
    <property type="term" value="F:serine-type endopeptidase activity"/>
    <property type="evidence" value="ECO:0007669"/>
    <property type="project" value="UniProtKB-UniRule"/>
</dbReference>
<evidence type="ECO:0000313" key="3">
    <source>
        <dbReference type="Proteomes" id="UP000620133"/>
    </source>
</evidence>
<evidence type="ECO:0000313" key="2">
    <source>
        <dbReference type="EMBL" id="BCR36244.1"/>
    </source>
</evidence>
<dbReference type="EC" id="3.4.21.89" evidence="1"/>
<name>A0A7U9THR2_9MOLU</name>
<dbReference type="Proteomes" id="UP000620133">
    <property type="component" value="Chromosome"/>
</dbReference>
<dbReference type="AlphaFoldDB" id="A0A7U9THR2"/>
<protein>
    <recommendedName>
        <fullName evidence="1">Signal peptidase I</fullName>
        <ecNumber evidence="1">3.4.21.89</ecNumber>
    </recommendedName>
</protein>
<proteinExistence type="predicted"/>
<sequence>MDEKQKSTTKKVLSISLNSLFYLLIILLLIFSLANIKVKKENDIANIFGTGFLSVQSNSMFGDQEDSFEKGDMIFVKMLDEESVKELQVGDIVTYFDMTIKEFNTHRIVEINLEEEYLITQADYNYIGQNTNTQPDQPIAFDQALATYSSKISGLGNGLDYIQSPTGFALFVILPVIFILAFEGFILGRNILQLNRAKMEEKYAHEKEDQKALLESEKEKIRQEILAELKNDKGTDKKSK</sequence>
<dbReference type="InterPro" id="IPR019533">
    <property type="entry name" value="Peptidase_S26"/>
</dbReference>
<organism evidence="2 3">
    <name type="scientific">Mariniplasma anaerobium</name>
    <dbReference type="NCBI Taxonomy" id="2735436"/>
    <lineage>
        <taxon>Bacteria</taxon>
        <taxon>Bacillati</taxon>
        <taxon>Mycoplasmatota</taxon>
        <taxon>Mollicutes</taxon>
        <taxon>Acholeplasmatales</taxon>
        <taxon>Acholeplasmataceae</taxon>
        <taxon>Mariniplasma</taxon>
    </lineage>
</organism>
<gene>
    <name evidence="2" type="ORF">MPAN_011370</name>
</gene>
<dbReference type="GO" id="GO:0006465">
    <property type="term" value="P:signal peptide processing"/>
    <property type="evidence" value="ECO:0007669"/>
    <property type="project" value="UniProtKB-UniRule"/>
</dbReference>